<gene>
    <name evidence="2" type="ORF">BECKTUN1418D_GA0071000_11186</name>
    <name evidence="3" type="ORF">BECKTUN1418E_GA0071001_11076</name>
    <name evidence="1" type="ORF">BECKTUN1418F_GA0071002_11116</name>
</gene>
<evidence type="ECO:0000313" key="3">
    <source>
        <dbReference type="EMBL" id="VFK65433.1"/>
    </source>
</evidence>
<organism evidence="1">
    <name type="scientific">Candidatus Kentrum sp. TUN</name>
    <dbReference type="NCBI Taxonomy" id="2126343"/>
    <lineage>
        <taxon>Bacteria</taxon>
        <taxon>Pseudomonadati</taxon>
        <taxon>Pseudomonadota</taxon>
        <taxon>Gammaproteobacteria</taxon>
        <taxon>Candidatus Kentrum</taxon>
    </lineage>
</organism>
<evidence type="ECO:0000313" key="2">
    <source>
        <dbReference type="EMBL" id="VFK60193.1"/>
    </source>
</evidence>
<name>A0A450ZU37_9GAMM</name>
<evidence type="ECO:0000313" key="1">
    <source>
        <dbReference type="EMBL" id="VFK57295.1"/>
    </source>
</evidence>
<proteinExistence type="predicted"/>
<sequence length="215" mass="24209">MKKKFTIESRRLLAVEGKDECNFFEALLKHMGIEDIQLADIGGKDRFKTEFDLLYQSKGFSDVCALGLIRDAEDKKADAAFKSICSILEKHPPLPVPEAANTAINGKNDTGKLIRIGVFIMPNNADQGMLEDLCLESLESIEKKPAFPCMEQYMNCLSKLPENDTPRNPAKAKVQTYLATRKEIVNSLGLGARKGYWDFEHDCFNEIKRFLGELL</sequence>
<dbReference type="EMBL" id="CAADFY010000111">
    <property type="protein sequence ID" value="VFK57295.1"/>
    <property type="molecule type" value="Genomic_DNA"/>
</dbReference>
<reference evidence="1" key="1">
    <citation type="submission" date="2019-02" db="EMBL/GenBank/DDBJ databases">
        <authorList>
            <person name="Gruber-Vodicka R. H."/>
            <person name="Seah K. B. B."/>
        </authorList>
    </citation>
    <scope>NUCLEOTIDE SEQUENCE</scope>
    <source>
        <strain evidence="2">BECK_BY1</strain>
        <strain evidence="3">BECK_BY2</strain>
        <strain evidence="1">BECK_BY3</strain>
    </source>
</reference>
<dbReference type="EMBL" id="CAADFV010000107">
    <property type="protein sequence ID" value="VFK65433.1"/>
    <property type="molecule type" value="Genomic_DNA"/>
</dbReference>
<protein>
    <submittedName>
        <fullName evidence="1">Uncharacterized protein</fullName>
    </submittedName>
</protein>
<dbReference type="EMBL" id="CAADFX010000118">
    <property type="protein sequence ID" value="VFK60193.1"/>
    <property type="molecule type" value="Genomic_DNA"/>
</dbReference>
<dbReference type="AlphaFoldDB" id="A0A450ZU37"/>
<dbReference type="Pfam" id="PF11536">
    <property type="entry name" value="DUF3226"/>
    <property type="match status" value="1"/>
</dbReference>
<accession>A0A450ZU37</accession>
<dbReference type="InterPro" id="IPR024508">
    <property type="entry name" value="DUF3226"/>
</dbReference>